<proteinExistence type="inferred from homology"/>
<keyword evidence="5 7" id="KW-0573">Peptidoglycan synthesis</keyword>
<dbReference type="AlphaFoldDB" id="A0A934IUX2"/>
<organism evidence="10 11">
    <name type="scientific">Acuticoccus mangrovi</name>
    <dbReference type="NCBI Taxonomy" id="2796142"/>
    <lineage>
        <taxon>Bacteria</taxon>
        <taxon>Pseudomonadati</taxon>
        <taxon>Pseudomonadota</taxon>
        <taxon>Alphaproteobacteria</taxon>
        <taxon>Hyphomicrobiales</taxon>
        <taxon>Amorphaceae</taxon>
        <taxon>Acuticoccus</taxon>
    </lineage>
</organism>
<dbReference type="EMBL" id="JAEKJA010000024">
    <property type="protein sequence ID" value="MBJ3778179.1"/>
    <property type="molecule type" value="Genomic_DNA"/>
</dbReference>
<keyword evidence="3" id="KW-0808">Transferase</keyword>
<dbReference type="InterPro" id="IPR036365">
    <property type="entry name" value="PGBD-like_sf"/>
</dbReference>
<feature type="domain" description="L,D-TPase catalytic" evidence="9">
    <location>
        <begin position="184"/>
        <end position="372"/>
    </location>
</feature>
<evidence type="ECO:0000313" key="11">
    <source>
        <dbReference type="Proteomes" id="UP000609531"/>
    </source>
</evidence>
<evidence type="ECO:0000256" key="5">
    <source>
        <dbReference type="ARBA" id="ARBA00022984"/>
    </source>
</evidence>
<dbReference type="Proteomes" id="UP000609531">
    <property type="component" value="Unassembled WGS sequence"/>
</dbReference>
<dbReference type="Pfam" id="PF01471">
    <property type="entry name" value="PG_binding_1"/>
    <property type="match status" value="1"/>
</dbReference>
<evidence type="ECO:0000256" key="8">
    <source>
        <dbReference type="SAM" id="SignalP"/>
    </source>
</evidence>
<keyword evidence="8" id="KW-0732">Signal</keyword>
<dbReference type="Gene3D" id="2.40.440.10">
    <property type="entry name" value="L,D-transpeptidase catalytic domain-like"/>
    <property type="match status" value="1"/>
</dbReference>
<accession>A0A934IUX2</accession>
<evidence type="ECO:0000256" key="6">
    <source>
        <dbReference type="ARBA" id="ARBA00023316"/>
    </source>
</evidence>
<protein>
    <submittedName>
        <fullName evidence="10">L,D-transpeptidase family protein</fullName>
    </submittedName>
</protein>
<keyword evidence="11" id="KW-1185">Reference proteome</keyword>
<dbReference type="InterPro" id="IPR005490">
    <property type="entry name" value="LD_TPept_cat_dom"/>
</dbReference>
<dbReference type="InterPro" id="IPR038063">
    <property type="entry name" value="Transpep_catalytic_dom"/>
</dbReference>
<dbReference type="GO" id="GO:0071555">
    <property type="term" value="P:cell wall organization"/>
    <property type="evidence" value="ECO:0007669"/>
    <property type="project" value="UniProtKB-UniRule"/>
</dbReference>
<dbReference type="PANTHER" id="PTHR41533">
    <property type="entry name" value="L,D-TRANSPEPTIDASE HI_1667-RELATED"/>
    <property type="match status" value="1"/>
</dbReference>
<dbReference type="CDD" id="cd16913">
    <property type="entry name" value="YkuD_like"/>
    <property type="match status" value="1"/>
</dbReference>
<evidence type="ECO:0000313" key="10">
    <source>
        <dbReference type="EMBL" id="MBJ3778179.1"/>
    </source>
</evidence>
<dbReference type="PROSITE" id="PS52029">
    <property type="entry name" value="LD_TPASE"/>
    <property type="match status" value="1"/>
</dbReference>
<keyword evidence="4 7" id="KW-0133">Cell shape</keyword>
<feature type="signal peptide" evidence="8">
    <location>
        <begin position="1"/>
        <end position="20"/>
    </location>
</feature>
<dbReference type="GO" id="GO:0004180">
    <property type="term" value="F:carboxypeptidase activity"/>
    <property type="evidence" value="ECO:0007669"/>
    <property type="project" value="UniProtKB-ARBA"/>
</dbReference>
<evidence type="ECO:0000256" key="1">
    <source>
        <dbReference type="ARBA" id="ARBA00004752"/>
    </source>
</evidence>
<evidence type="ECO:0000256" key="4">
    <source>
        <dbReference type="ARBA" id="ARBA00022960"/>
    </source>
</evidence>
<dbReference type="InterPro" id="IPR036366">
    <property type="entry name" value="PGBDSf"/>
</dbReference>
<evidence type="ECO:0000256" key="7">
    <source>
        <dbReference type="PROSITE-ProRule" id="PRU01373"/>
    </source>
</evidence>
<dbReference type="SUPFAM" id="SSF141523">
    <property type="entry name" value="L,D-transpeptidase catalytic domain-like"/>
    <property type="match status" value="1"/>
</dbReference>
<dbReference type="Gene3D" id="1.10.101.10">
    <property type="entry name" value="PGBD-like superfamily/PGBD"/>
    <property type="match status" value="1"/>
</dbReference>
<evidence type="ECO:0000259" key="9">
    <source>
        <dbReference type="PROSITE" id="PS52029"/>
    </source>
</evidence>
<dbReference type="GO" id="GO:0008360">
    <property type="term" value="P:regulation of cell shape"/>
    <property type="evidence" value="ECO:0007669"/>
    <property type="project" value="UniProtKB-UniRule"/>
</dbReference>
<feature type="active site" description="Nucleophile" evidence="7">
    <location>
        <position position="335"/>
    </location>
</feature>
<sequence length="412" mass="46853">MAIMRCALVVIAAVPVPAMAQHESPLEALRSFERQAEWSDRFDATLPEVRAVNSTAPTLSPATLGRMQIAIEQYRTIAATGGWPTVNSPQKAMRLGTRDNAVRTLRRRLTISGDLVQIGGRDDVFDSYVAAAVRRFQMRHGLAPTGIVDQATLDAMNVPVYVRLGQLETNLGRIAEYSGKLDDRYVLVNIPAAEIEAVEHGRVRSRHTAVVGRIDRQSPILTSKIYEINFNPYWTVPVSIVRRDLIPKMKENPSYLKDQKIHIYRWGDETREYDYTEIDWNTDEATQYMFRQEPGELNSLGTVKINFHNMHQVYMHDTPQKSLFGEDARFHSSGCVRVQNVRELITWLVQGNGWDRAQVDAAIRSGQRLDVQLKRPTQVMFAYITAWVNADGVVHFRDDIYRKDGVETLALR</sequence>
<keyword evidence="6 7" id="KW-0961">Cell wall biogenesis/degradation</keyword>
<feature type="active site" description="Proton donor/acceptor" evidence="7">
    <location>
        <position position="316"/>
    </location>
</feature>
<dbReference type="InterPro" id="IPR052905">
    <property type="entry name" value="LD-transpeptidase_YkuD-like"/>
</dbReference>
<comment type="caution">
    <text evidence="10">The sequence shown here is derived from an EMBL/GenBank/DDBJ whole genome shotgun (WGS) entry which is preliminary data.</text>
</comment>
<evidence type="ECO:0000256" key="3">
    <source>
        <dbReference type="ARBA" id="ARBA00022679"/>
    </source>
</evidence>
<dbReference type="SUPFAM" id="SSF47090">
    <property type="entry name" value="PGBD-like"/>
    <property type="match status" value="1"/>
</dbReference>
<dbReference type="PANTHER" id="PTHR41533:SF1">
    <property type="entry name" value="L,D-TRANSPEPTIDASE YCBB-RELATED"/>
    <property type="match status" value="1"/>
</dbReference>
<dbReference type="GO" id="GO:0016740">
    <property type="term" value="F:transferase activity"/>
    <property type="evidence" value="ECO:0007669"/>
    <property type="project" value="UniProtKB-KW"/>
</dbReference>
<feature type="chain" id="PRO_5038085607" evidence="8">
    <location>
        <begin position="21"/>
        <end position="412"/>
    </location>
</feature>
<comment type="similarity">
    <text evidence="2">Belongs to the YkuD family.</text>
</comment>
<comment type="pathway">
    <text evidence="1 7">Cell wall biogenesis; peptidoglycan biosynthesis.</text>
</comment>
<reference evidence="10" key="1">
    <citation type="submission" date="2020-12" db="EMBL/GenBank/DDBJ databases">
        <title>Bacterial taxonomy.</title>
        <authorList>
            <person name="Pan X."/>
        </authorList>
    </citation>
    <scope>NUCLEOTIDE SEQUENCE</scope>
    <source>
        <strain evidence="10">B2012</strain>
    </source>
</reference>
<dbReference type="Pfam" id="PF03734">
    <property type="entry name" value="YkuD"/>
    <property type="match status" value="1"/>
</dbReference>
<dbReference type="GO" id="GO:0009252">
    <property type="term" value="P:peptidoglycan biosynthetic process"/>
    <property type="evidence" value="ECO:0007669"/>
    <property type="project" value="UniProtKB-KW"/>
</dbReference>
<evidence type="ECO:0000256" key="2">
    <source>
        <dbReference type="ARBA" id="ARBA00005992"/>
    </source>
</evidence>
<dbReference type="InterPro" id="IPR002477">
    <property type="entry name" value="Peptidoglycan-bd-like"/>
</dbReference>
<gene>
    <name evidence="10" type="ORF">JCR33_20935</name>
</gene>
<name>A0A934IUX2_9HYPH</name>